<feature type="transmembrane region" description="Helical" evidence="1">
    <location>
        <begin position="83"/>
        <end position="107"/>
    </location>
</feature>
<feature type="transmembrane region" description="Helical" evidence="1">
    <location>
        <begin position="207"/>
        <end position="222"/>
    </location>
</feature>
<dbReference type="RefSeq" id="WP_408076830.1">
    <property type="nucleotide sequence ID" value="NZ_JBELQC010000001.1"/>
</dbReference>
<organism evidence="2 3">
    <name type="scientific">Sphingomonas plantiphila</name>
    <dbReference type="NCBI Taxonomy" id="3163295"/>
    <lineage>
        <taxon>Bacteria</taxon>
        <taxon>Pseudomonadati</taxon>
        <taxon>Pseudomonadota</taxon>
        <taxon>Alphaproteobacteria</taxon>
        <taxon>Sphingomonadales</taxon>
        <taxon>Sphingomonadaceae</taxon>
        <taxon>Sphingomonas</taxon>
    </lineage>
</organism>
<keyword evidence="1" id="KW-1133">Transmembrane helix</keyword>
<keyword evidence="3" id="KW-1185">Reference proteome</keyword>
<sequence>MNRPQHPTFKHGGLQHSRVGLLRSIDPTSIVLIAVISVALGYFLASTLVVTEAQDAYQYRLNLDLGVYDESNSTLFAFVVRTLVALFPYADPFILIGTFTCASYLYLTFRTGAAWYKQAIFLVLLLLPLLEFNYTQVIRQGAANALILHALFTPAWPVAAVLLVAGGAMHLTYAPFALAILVRLYLFRNERDLTLVHTPREIRFDRIVVIALPLLWAILFIYQDQLFSEERTEIYITYDTNIFKRVGVSSALLGLAWLLYPKTRGSLASFMAFATVSVAIVLPFTYDFLRMQTYVMPFIAFTALMCRDDRRALAALGVCLAISLYVQPNFDRAMP</sequence>
<feature type="transmembrane region" description="Helical" evidence="1">
    <location>
        <begin position="170"/>
        <end position="186"/>
    </location>
</feature>
<comment type="caution">
    <text evidence="2">The sequence shown here is derived from an EMBL/GenBank/DDBJ whole genome shotgun (WGS) entry which is preliminary data.</text>
</comment>
<feature type="transmembrane region" description="Helical" evidence="1">
    <location>
        <begin position="113"/>
        <end position="130"/>
    </location>
</feature>
<evidence type="ECO:0008006" key="4">
    <source>
        <dbReference type="Google" id="ProtNLM"/>
    </source>
</evidence>
<feature type="transmembrane region" description="Helical" evidence="1">
    <location>
        <begin position="267"/>
        <end position="285"/>
    </location>
</feature>
<proteinExistence type="predicted"/>
<feature type="transmembrane region" description="Helical" evidence="1">
    <location>
        <begin position="30"/>
        <end position="50"/>
    </location>
</feature>
<evidence type="ECO:0000256" key="1">
    <source>
        <dbReference type="SAM" id="Phobius"/>
    </source>
</evidence>
<keyword evidence="1" id="KW-0472">Membrane</keyword>
<accession>A0ABW8YL48</accession>
<dbReference type="Proteomes" id="UP001629244">
    <property type="component" value="Unassembled WGS sequence"/>
</dbReference>
<protein>
    <recommendedName>
        <fullName evidence="4">EpsG family protein</fullName>
    </recommendedName>
</protein>
<feature type="transmembrane region" description="Helical" evidence="1">
    <location>
        <begin position="242"/>
        <end position="260"/>
    </location>
</feature>
<evidence type="ECO:0000313" key="2">
    <source>
        <dbReference type="EMBL" id="MFL9839868.1"/>
    </source>
</evidence>
<keyword evidence="1" id="KW-0812">Transmembrane</keyword>
<name>A0ABW8YL48_9SPHN</name>
<reference evidence="2 3" key="1">
    <citation type="submission" date="2024-06" db="EMBL/GenBank/DDBJ databases">
        <authorList>
            <person name="Kaempfer P."/>
            <person name="Viver T."/>
        </authorList>
    </citation>
    <scope>NUCLEOTIDE SEQUENCE [LARGE SCALE GENOMIC DNA]</scope>
    <source>
        <strain evidence="2 3">ST-64</strain>
    </source>
</reference>
<dbReference type="EMBL" id="JBELQC010000001">
    <property type="protein sequence ID" value="MFL9839868.1"/>
    <property type="molecule type" value="Genomic_DNA"/>
</dbReference>
<evidence type="ECO:0000313" key="3">
    <source>
        <dbReference type="Proteomes" id="UP001629244"/>
    </source>
</evidence>
<gene>
    <name evidence="2" type="ORF">ABS767_02730</name>
</gene>